<dbReference type="EMBL" id="JADIXZ010000006">
    <property type="protein sequence ID" value="MBK6301945.1"/>
    <property type="molecule type" value="Genomic_DNA"/>
</dbReference>
<accession>A0A934X7N6</accession>
<gene>
    <name evidence="3" type="ORF">IPF40_13205</name>
</gene>
<feature type="region of interest" description="Disordered" evidence="1">
    <location>
        <begin position="155"/>
        <end position="174"/>
    </location>
</feature>
<feature type="region of interest" description="Disordered" evidence="1">
    <location>
        <begin position="300"/>
        <end position="320"/>
    </location>
</feature>
<feature type="compositionally biased region" description="Low complexity" evidence="1">
    <location>
        <begin position="156"/>
        <end position="166"/>
    </location>
</feature>
<proteinExistence type="predicted"/>
<reference evidence="3 4" key="1">
    <citation type="submission" date="2020-10" db="EMBL/GenBank/DDBJ databases">
        <title>Connecting structure to function with the recovery of over 1000 high-quality activated sludge metagenome-assembled genomes encoding full-length rRNA genes using long-read sequencing.</title>
        <authorList>
            <person name="Singleton C.M."/>
            <person name="Petriglieri F."/>
            <person name="Kristensen J.M."/>
            <person name="Kirkegaard R.H."/>
            <person name="Michaelsen T.Y."/>
            <person name="Andersen M.H."/>
            <person name="Karst S.M."/>
            <person name="Dueholm M.S."/>
            <person name="Nielsen P.H."/>
            <person name="Albertsen M."/>
        </authorList>
    </citation>
    <scope>NUCLEOTIDE SEQUENCE [LARGE SCALE GENOMIC DNA]</scope>
    <source>
        <strain evidence="3">AalE_18-Q3-R2-46_BAT3C.188</strain>
    </source>
</reference>
<evidence type="ECO:0000313" key="3">
    <source>
        <dbReference type="EMBL" id="MBK6301945.1"/>
    </source>
</evidence>
<keyword evidence="2" id="KW-1133">Transmembrane helix</keyword>
<feature type="region of interest" description="Disordered" evidence="1">
    <location>
        <begin position="59"/>
        <end position="81"/>
    </location>
</feature>
<evidence type="ECO:0000313" key="4">
    <source>
        <dbReference type="Proteomes" id="UP000718281"/>
    </source>
</evidence>
<keyword evidence="2" id="KW-0472">Membrane</keyword>
<feature type="transmembrane region" description="Helical" evidence="2">
    <location>
        <begin position="26"/>
        <end position="52"/>
    </location>
</feature>
<keyword evidence="2" id="KW-0812">Transmembrane</keyword>
<evidence type="ECO:0008006" key="5">
    <source>
        <dbReference type="Google" id="ProtNLM"/>
    </source>
</evidence>
<sequence length="491" mass="50240">MTAFGRRSAWGRWLPAADVDGRRASLVTAIVTAHGAAVVTALVAGVVVALVMSGCTPNAATPSTTATASTRANSGANAGADAVAGAGSEASEAARTALTTLMAARSRALETGDRTAWLATIADPQGPDGSAEEAAYAGLVALGVRELIVSEVRRSATPATPATPAAEESQHAQTLTTQTWTGSMRLGYAIPGFDRGVRWVARTVTLTQVAGQWLIQRWVGPADRWEVFDLSPLQVARSERALVAGPVAQDVLRDRLAEVEVGQDRVAAALGRAFPAVVVVPATTDQAALLLGNGAPSSEQSPLAGQVAATTHGPREPSAAAVADRVVLDPQGMGRLTPAGRRVVLTHELTHVSVRAGTLHDLPLWLSEGFAEWVAFRDEGMDVTVVAARLLSQVRASGPPATLPTPTDFAGTAGDPAAAYQESWLAASRIATLAGPDGLVGLVRRVGGVPGASSSPAGPVDPAAALTEVLGQTMSQFVAGWQSELVTLAAG</sequence>
<protein>
    <recommendedName>
        <fullName evidence="5">Peptidase MA-like domain-containing protein</fullName>
    </recommendedName>
</protein>
<evidence type="ECO:0000256" key="2">
    <source>
        <dbReference type="SAM" id="Phobius"/>
    </source>
</evidence>
<dbReference type="AlphaFoldDB" id="A0A934X7N6"/>
<organism evidence="3 4">
    <name type="scientific">Candidatus Phosphoribacter hodrii</name>
    <dbReference type="NCBI Taxonomy" id="2953743"/>
    <lineage>
        <taxon>Bacteria</taxon>
        <taxon>Bacillati</taxon>
        <taxon>Actinomycetota</taxon>
        <taxon>Actinomycetes</taxon>
        <taxon>Micrococcales</taxon>
        <taxon>Dermatophilaceae</taxon>
        <taxon>Candidatus Phosphoribacter</taxon>
    </lineage>
</organism>
<comment type="caution">
    <text evidence="3">The sequence shown here is derived from an EMBL/GenBank/DDBJ whole genome shotgun (WGS) entry which is preliminary data.</text>
</comment>
<dbReference type="Proteomes" id="UP000718281">
    <property type="component" value="Unassembled WGS sequence"/>
</dbReference>
<evidence type="ECO:0000256" key="1">
    <source>
        <dbReference type="SAM" id="MobiDB-lite"/>
    </source>
</evidence>
<name>A0A934X7N6_9MICO</name>